<reference evidence="1 2" key="1">
    <citation type="journal article" date="2018" name="Nat. Ecol. Evol.">
        <title>Shark genomes provide insights into elasmobranch evolution and the origin of vertebrates.</title>
        <authorList>
            <person name="Hara Y"/>
            <person name="Yamaguchi K"/>
            <person name="Onimaru K"/>
            <person name="Kadota M"/>
            <person name="Koyanagi M"/>
            <person name="Keeley SD"/>
            <person name="Tatsumi K"/>
            <person name="Tanaka K"/>
            <person name="Motone F"/>
            <person name="Kageyama Y"/>
            <person name="Nozu R"/>
            <person name="Adachi N"/>
            <person name="Nishimura O"/>
            <person name="Nakagawa R"/>
            <person name="Tanegashima C"/>
            <person name="Kiyatake I"/>
            <person name="Matsumoto R"/>
            <person name="Murakumo K"/>
            <person name="Nishida K"/>
            <person name="Terakita A"/>
            <person name="Kuratani S"/>
            <person name="Sato K"/>
            <person name="Hyodo S Kuraku.S."/>
        </authorList>
    </citation>
    <scope>NUCLEOTIDE SEQUENCE [LARGE SCALE GENOMIC DNA]</scope>
</reference>
<name>A0A401U3S1_CHIPU</name>
<keyword evidence="2" id="KW-1185">Reference proteome</keyword>
<dbReference type="Proteomes" id="UP000287033">
    <property type="component" value="Unassembled WGS sequence"/>
</dbReference>
<dbReference type="AlphaFoldDB" id="A0A401U3S1"/>
<evidence type="ECO:0000313" key="1">
    <source>
        <dbReference type="EMBL" id="GCC49574.1"/>
    </source>
</evidence>
<organism evidence="1 2">
    <name type="scientific">Chiloscyllium punctatum</name>
    <name type="common">Brownbanded bambooshark</name>
    <name type="synonym">Hemiscyllium punctatum</name>
    <dbReference type="NCBI Taxonomy" id="137246"/>
    <lineage>
        <taxon>Eukaryota</taxon>
        <taxon>Metazoa</taxon>
        <taxon>Chordata</taxon>
        <taxon>Craniata</taxon>
        <taxon>Vertebrata</taxon>
        <taxon>Chondrichthyes</taxon>
        <taxon>Elasmobranchii</taxon>
        <taxon>Galeomorphii</taxon>
        <taxon>Galeoidea</taxon>
        <taxon>Orectolobiformes</taxon>
        <taxon>Hemiscylliidae</taxon>
        <taxon>Chiloscyllium</taxon>
    </lineage>
</organism>
<feature type="non-terminal residue" evidence="1">
    <location>
        <position position="143"/>
    </location>
</feature>
<dbReference type="EMBL" id="BEZZ01270181">
    <property type="protein sequence ID" value="GCC49574.1"/>
    <property type="molecule type" value="Genomic_DNA"/>
</dbReference>
<protein>
    <submittedName>
        <fullName evidence="1">Uncharacterized protein</fullName>
    </submittedName>
</protein>
<comment type="caution">
    <text evidence="1">The sequence shown here is derived from an EMBL/GenBank/DDBJ whole genome shotgun (WGS) entry which is preliminary data.</text>
</comment>
<sequence length="143" mass="15473">MQAKRNRDEQGKLKPVGVLLVTRLIKQANDLAAQVNMMAGAELAVAHHSSSGTDANDIGHFDVLVVTHQAFINAAESLGGASWSRLVNWQGGQRLLTIVDEALANVVEETKVTLENLQFVLGCVPFDVAKAYPDQVRVIEALK</sequence>
<proteinExistence type="predicted"/>
<accession>A0A401U3S1</accession>
<gene>
    <name evidence="1" type="ORF">chiPu_0033705</name>
</gene>
<evidence type="ECO:0000313" key="2">
    <source>
        <dbReference type="Proteomes" id="UP000287033"/>
    </source>
</evidence>